<organism evidence="1 2">
    <name type="scientific">Corynebacterium riegelii</name>
    <dbReference type="NCBI Taxonomy" id="156976"/>
    <lineage>
        <taxon>Bacteria</taxon>
        <taxon>Bacillati</taxon>
        <taxon>Actinomycetota</taxon>
        <taxon>Actinomycetes</taxon>
        <taxon>Mycobacteriales</taxon>
        <taxon>Corynebacteriaceae</taxon>
        <taxon>Corynebacterium</taxon>
    </lineage>
</organism>
<dbReference type="Proteomes" id="UP000060016">
    <property type="component" value="Chromosome"/>
</dbReference>
<dbReference type="AlphaFoldDB" id="A0A0K1RDZ0"/>
<dbReference type="KEGG" id="crie:AK829_11290"/>
<proteinExistence type="predicted"/>
<evidence type="ECO:0000313" key="1">
    <source>
        <dbReference type="EMBL" id="AKV59608.1"/>
    </source>
</evidence>
<dbReference type="PATRIC" id="fig|156976.3.peg.2276"/>
<gene>
    <name evidence="1" type="ORF">AK829_11290</name>
</gene>
<name>A0A0K1RDZ0_9CORY</name>
<dbReference type="EMBL" id="CP012342">
    <property type="protein sequence ID" value="AKV59608.1"/>
    <property type="molecule type" value="Genomic_DNA"/>
</dbReference>
<evidence type="ECO:0000313" key="2">
    <source>
        <dbReference type="Proteomes" id="UP000060016"/>
    </source>
</evidence>
<sequence>MHILDTGPMLKFLTTDCVPQLLLALGNNPIHVPEAVAYEVVDTPTRHTQFARTAEVWPRIPERFKVILPDAPTDELRDLSRSVLKADFDDMYAQTRDRGENMAILHAVSLARKGRTVLVICDEEEGTSTILREANKLKLQQTTGRHTPGGQIHHADTITLLRWAIEGGGFSSIDAFVKKYNAMASLDSSLPREVKKTGLTKSPPWPRP</sequence>
<protein>
    <submittedName>
        <fullName evidence="1">Uncharacterized protein</fullName>
    </submittedName>
</protein>
<keyword evidence="2" id="KW-1185">Reference proteome</keyword>
<reference evidence="1 2" key="1">
    <citation type="submission" date="2015-08" db="EMBL/GenBank/DDBJ databases">
        <authorList>
            <person name="Babu N.S."/>
            <person name="Beckwith C.J."/>
            <person name="Beseler K.G."/>
            <person name="Brison A."/>
            <person name="Carone J.V."/>
            <person name="Caskin T.P."/>
            <person name="Diamond M."/>
            <person name="Durham M.E."/>
            <person name="Foxe J.M."/>
            <person name="Go M."/>
            <person name="Henderson B.A."/>
            <person name="Jones I.B."/>
            <person name="McGettigan J.A."/>
            <person name="Micheletti S.J."/>
            <person name="Nasrallah M.E."/>
            <person name="Ortiz D."/>
            <person name="Piller C.R."/>
            <person name="Privatt S.R."/>
            <person name="Schneider S.L."/>
            <person name="Sharp S."/>
            <person name="Smith T.C."/>
            <person name="Stanton J.D."/>
            <person name="Ullery H.E."/>
            <person name="Wilson R.J."/>
            <person name="Serrano M.G."/>
            <person name="Buck G."/>
            <person name="Lee V."/>
            <person name="Wang Y."/>
            <person name="Carvalho R."/>
            <person name="Voegtly L."/>
            <person name="Shi R."/>
            <person name="Duckworth R."/>
            <person name="Johnson A."/>
            <person name="Loviza R."/>
            <person name="Walstead R."/>
            <person name="Shah Z."/>
            <person name="Kiflezghi M."/>
            <person name="Wade K."/>
            <person name="Ball S.L."/>
            <person name="Bradley K.W."/>
            <person name="Asai D.J."/>
            <person name="Bowman C.A."/>
            <person name="Russell D.A."/>
            <person name="Pope W.H."/>
            <person name="Jacobs-Sera D."/>
            <person name="Hendrix R.W."/>
            <person name="Hatfull G.F."/>
        </authorList>
    </citation>
    <scope>NUCLEOTIDE SEQUENCE [LARGE SCALE GENOMIC DNA]</scope>
    <source>
        <strain evidence="1 2">PUDD_83A45</strain>
    </source>
</reference>
<accession>A0A0K1RDZ0</accession>